<name>A0AAX3YIM1_RHOOP</name>
<dbReference type="GO" id="GO:0016757">
    <property type="term" value="F:glycosyltransferase activity"/>
    <property type="evidence" value="ECO:0007669"/>
    <property type="project" value="UniProtKB-KW"/>
</dbReference>
<dbReference type="EC" id="2.4.-.-" evidence="5"/>
<organism evidence="5 7">
    <name type="scientific">Rhodococcus opacus</name>
    <name type="common">Nocardia opaca</name>
    <dbReference type="NCBI Taxonomy" id="37919"/>
    <lineage>
        <taxon>Bacteria</taxon>
        <taxon>Bacillati</taxon>
        <taxon>Actinomycetota</taxon>
        <taxon>Actinomycetes</taxon>
        <taxon>Mycobacteriales</taxon>
        <taxon>Nocardiaceae</taxon>
        <taxon>Rhodococcus</taxon>
    </lineage>
</organism>
<dbReference type="Proteomes" id="UP001231166">
    <property type="component" value="Chromosome"/>
</dbReference>
<feature type="domain" description="DUF1972" evidence="3">
    <location>
        <begin position="3"/>
        <end position="174"/>
    </location>
</feature>
<evidence type="ECO:0000256" key="1">
    <source>
        <dbReference type="ARBA" id="ARBA00022679"/>
    </source>
</evidence>
<reference evidence="5" key="2">
    <citation type="submission" date="2023-07" db="EMBL/GenBank/DDBJ databases">
        <title>Genomic analysis of Rhodococcus opacus VOC-14 with glycol ethers degradation activity.</title>
        <authorList>
            <person name="Narkevich D.A."/>
            <person name="Hlushen A.M."/>
            <person name="Akhremchuk A.E."/>
            <person name="Sikolenko M.A."/>
            <person name="Valentovich L.N."/>
        </authorList>
    </citation>
    <scope>NUCLEOTIDE SEQUENCE</scope>
    <source>
        <strain evidence="5">VOC-14</strain>
    </source>
</reference>
<dbReference type="Pfam" id="PF09314">
    <property type="entry name" value="DUF1972"/>
    <property type="match status" value="1"/>
</dbReference>
<accession>A0AAX3YIM1</accession>
<keyword evidence="1 5" id="KW-0808">Transferase</keyword>
<proteinExistence type="predicted"/>
<dbReference type="Pfam" id="PF00534">
    <property type="entry name" value="Glycos_transf_1"/>
    <property type="match status" value="1"/>
</dbReference>
<dbReference type="Gene3D" id="3.40.50.2000">
    <property type="entry name" value="Glycogen Phosphorylase B"/>
    <property type="match status" value="2"/>
</dbReference>
<evidence type="ECO:0000259" key="3">
    <source>
        <dbReference type="Pfam" id="PF09314"/>
    </source>
</evidence>
<dbReference type="Proteomes" id="UP001066327">
    <property type="component" value="Unassembled WGS sequence"/>
</dbReference>
<dbReference type="PANTHER" id="PTHR46401">
    <property type="entry name" value="GLYCOSYLTRANSFERASE WBBK-RELATED"/>
    <property type="match status" value="1"/>
</dbReference>
<gene>
    <name evidence="4" type="ORF">O4328_16610</name>
    <name evidence="5" type="ORF">Q5707_08725</name>
</gene>
<evidence type="ECO:0000313" key="5">
    <source>
        <dbReference type="EMBL" id="WLF49053.1"/>
    </source>
</evidence>
<dbReference type="InterPro" id="IPR001296">
    <property type="entry name" value="Glyco_trans_1"/>
</dbReference>
<sequence>MSKSVAIVGTRGYPSYYGGFETLVRELSPYLVERGWNVTVYSRKGAVEVDDPHRDPRVETVVTRGVESKSLSTLTYGLTSAAHAARKRPDVALVMNVANGFWLPILKARGIPTIVNVDGIEWERAKWGRAAKTVFKRGAQLTARFGDQLIYDSHEIGRRWSKEFKRDGNFIPYGGTIPPQLDPVEGLAPRSYVLMVSRFVPENTVEEFFSAAEALSRDWDVVIVGSSGYGGELDQRAQDLAEGSARIHWLGHVSDDEKLFSLWQNAGAYFHGHSVGGTNPALIQAMACGAPIVARNTVYNREVLSDAAQFVEPQSDAIAKAVDEVLSDRRLQMELSAGAIERQGDQYTWEGVCDLYEQLLVSACAGTAESTRSR</sequence>
<evidence type="ECO:0000313" key="4">
    <source>
        <dbReference type="EMBL" id="MCZ4585305.1"/>
    </source>
</evidence>
<dbReference type="EMBL" id="CP130953">
    <property type="protein sequence ID" value="WLF49053.1"/>
    <property type="molecule type" value="Genomic_DNA"/>
</dbReference>
<dbReference type="PANTHER" id="PTHR46401:SF8">
    <property type="entry name" value="BLL6006 PROTEIN"/>
    <property type="match status" value="1"/>
</dbReference>
<dbReference type="SUPFAM" id="SSF53756">
    <property type="entry name" value="UDP-Glycosyltransferase/glycogen phosphorylase"/>
    <property type="match status" value="1"/>
</dbReference>
<evidence type="ECO:0000313" key="6">
    <source>
        <dbReference type="Proteomes" id="UP001066327"/>
    </source>
</evidence>
<dbReference type="RefSeq" id="WP_005561284.1">
    <property type="nucleotide sequence ID" value="NZ_CAJUXZ010000001.1"/>
</dbReference>
<feature type="domain" description="Glycosyl transferase family 1" evidence="2">
    <location>
        <begin position="191"/>
        <end position="340"/>
    </location>
</feature>
<reference evidence="4" key="1">
    <citation type="submission" date="2022-12" db="EMBL/GenBank/DDBJ databases">
        <authorList>
            <person name="Krivoruchko A.V."/>
            <person name="Elkin A."/>
        </authorList>
    </citation>
    <scope>NUCLEOTIDE SEQUENCE</scope>
    <source>
        <strain evidence="4">IEGM 249</strain>
    </source>
</reference>
<dbReference type="AlphaFoldDB" id="A0AAX3YIM1"/>
<protein>
    <submittedName>
        <fullName evidence="5">Glycosyltransferase</fullName>
        <ecNumber evidence="5">2.4.-.-</ecNumber>
    </submittedName>
</protein>
<dbReference type="EMBL" id="JAPWIS010000008">
    <property type="protein sequence ID" value="MCZ4585305.1"/>
    <property type="molecule type" value="Genomic_DNA"/>
</dbReference>
<evidence type="ECO:0000313" key="7">
    <source>
        <dbReference type="Proteomes" id="UP001231166"/>
    </source>
</evidence>
<keyword evidence="5" id="KW-0328">Glycosyltransferase</keyword>
<evidence type="ECO:0000259" key="2">
    <source>
        <dbReference type="Pfam" id="PF00534"/>
    </source>
</evidence>
<dbReference type="InterPro" id="IPR015393">
    <property type="entry name" value="DUF1972"/>
</dbReference>
<keyword evidence="6" id="KW-1185">Reference proteome</keyword>